<accession>A0A1H5TFC6</accession>
<evidence type="ECO:0000313" key="4">
    <source>
        <dbReference type="Proteomes" id="UP000236740"/>
    </source>
</evidence>
<feature type="domain" description="DUF8121" evidence="2">
    <location>
        <begin position="27"/>
        <end position="190"/>
    </location>
</feature>
<organism evidence="3 4">
    <name type="scientific">Halobellus limi</name>
    <dbReference type="NCBI Taxonomy" id="699433"/>
    <lineage>
        <taxon>Archaea</taxon>
        <taxon>Methanobacteriati</taxon>
        <taxon>Methanobacteriota</taxon>
        <taxon>Stenosarchaea group</taxon>
        <taxon>Halobacteria</taxon>
        <taxon>Halobacteriales</taxon>
        <taxon>Haloferacaceae</taxon>
        <taxon>Halobellus</taxon>
    </lineage>
</organism>
<feature type="region of interest" description="Disordered" evidence="1">
    <location>
        <begin position="192"/>
        <end position="211"/>
    </location>
</feature>
<evidence type="ECO:0000256" key="1">
    <source>
        <dbReference type="SAM" id="MobiDB-lite"/>
    </source>
</evidence>
<dbReference type="Pfam" id="PF26441">
    <property type="entry name" value="DUF8121"/>
    <property type="match status" value="1"/>
</dbReference>
<dbReference type="EMBL" id="FNVN01000001">
    <property type="protein sequence ID" value="SEF61535.1"/>
    <property type="molecule type" value="Genomic_DNA"/>
</dbReference>
<dbReference type="Proteomes" id="UP000236740">
    <property type="component" value="Unassembled WGS sequence"/>
</dbReference>
<evidence type="ECO:0000313" key="3">
    <source>
        <dbReference type="EMBL" id="SEF61535.1"/>
    </source>
</evidence>
<reference evidence="3 4" key="1">
    <citation type="submission" date="2016-10" db="EMBL/GenBank/DDBJ databases">
        <authorList>
            <person name="de Groot N.N."/>
        </authorList>
    </citation>
    <scope>NUCLEOTIDE SEQUENCE [LARGE SCALE GENOMIC DNA]</scope>
    <source>
        <strain evidence="3 4">CGMCC 1.10331</strain>
    </source>
</reference>
<dbReference type="GeneID" id="39857704"/>
<proteinExistence type="predicted"/>
<dbReference type="AlphaFoldDB" id="A0A1H5TFC6"/>
<feature type="compositionally biased region" description="Basic and acidic residues" evidence="1">
    <location>
        <begin position="194"/>
        <end position="209"/>
    </location>
</feature>
<sequence length="226" mass="24609">MRRRAFLASALTAASTTAAGCSAVGSRTEHTDPTVETDDNPRDDAKYLEFREDGTALATVGVDPRFAPLPEYFFTSISHPDDTELRSLTQRFVALGGDGTPPRVSLQGPFMGDHEPHPSVSLFREGSAAVLEVHRFGEIADETVFIELPVARWPESAGRLVVESTVELVEPGLTARTRLLDGRLEFEFSAETEAGERTADTPDARDKSIRASRTAVARLRSSHRVG</sequence>
<dbReference type="PROSITE" id="PS51257">
    <property type="entry name" value="PROKAR_LIPOPROTEIN"/>
    <property type="match status" value="1"/>
</dbReference>
<keyword evidence="4" id="KW-1185">Reference proteome</keyword>
<dbReference type="InterPro" id="IPR058434">
    <property type="entry name" value="DUF8121"/>
</dbReference>
<dbReference type="RefSeq" id="WP_235010705.1">
    <property type="nucleotide sequence ID" value="NZ_CP031311.1"/>
</dbReference>
<gene>
    <name evidence="3" type="ORF">SAMN04488133_0263</name>
</gene>
<protein>
    <recommendedName>
        <fullName evidence="2">DUF8121 domain-containing protein</fullName>
    </recommendedName>
</protein>
<name>A0A1H5TFC6_9EURY</name>
<evidence type="ECO:0000259" key="2">
    <source>
        <dbReference type="Pfam" id="PF26441"/>
    </source>
</evidence>